<evidence type="ECO:0000259" key="5">
    <source>
        <dbReference type="Pfam" id="PF00535"/>
    </source>
</evidence>
<dbReference type="RefSeq" id="WP_132548640.1">
    <property type="nucleotide sequence ID" value="NZ_SMAA01000006.1"/>
</dbReference>
<evidence type="ECO:0000313" key="7">
    <source>
        <dbReference type="EMBL" id="TCS79626.1"/>
    </source>
</evidence>
<evidence type="ECO:0000256" key="3">
    <source>
        <dbReference type="ARBA" id="ARBA00022676"/>
    </source>
</evidence>
<evidence type="ECO:0000256" key="2">
    <source>
        <dbReference type="ARBA" id="ARBA00006739"/>
    </source>
</evidence>
<proteinExistence type="inferred from homology"/>
<dbReference type="SUPFAM" id="SSF53335">
    <property type="entry name" value="S-adenosyl-L-methionine-dependent methyltransferases"/>
    <property type="match status" value="1"/>
</dbReference>
<dbReference type="CDD" id="cd02440">
    <property type="entry name" value="AdoMet_MTases"/>
    <property type="match status" value="1"/>
</dbReference>
<keyword evidence="8" id="KW-1185">Reference proteome</keyword>
<dbReference type="GO" id="GO:0016757">
    <property type="term" value="F:glycosyltransferase activity"/>
    <property type="evidence" value="ECO:0007669"/>
    <property type="project" value="UniProtKB-KW"/>
</dbReference>
<dbReference type="Proteomes" id="UP000295188">
    <property type="component" value="Unassembled WGS sequence"/>
</dbReference>
<evidence type="ECO:0000256" key="1">
    <source>
        <dbReference type="ARBA" id="ARBA00004776"/>
    </source>
</evidence>
<dbReference type="Pfam" id="PF00535">
    <property type="entry name" value="Glycos_transf_2"/>
    <property type="match status" value="1"/>
</dbReference>
<dbReference type="Gene3D" id="3.90.550.10">
    <property type="entry name" value="Spore Coat Polysaccharide Biosynthesis Protein SpsA, Chain A"/>
    <property type="match status" value="2"/>
</dbReference>
<protein>
    <submittedName>
        <fullName evidence="7">GT2 family glycosyltransferase</fullName>
    </submittedName>
</protein>
<dbReference type="Pfam" id="PF13712">
    <property type="entry name" value="Glyco_tranf_2_5"/>
    <property type="match status" value="1"/>
</dbReference>
<dbReference type="InterPro" id="IPR029063">
    <property type="entry name" value="SAM-dependent_MTases_sf"/>
</dbReference>
<organism evidence="7 8">
    <name type="scientific">Pectinatus cerevisiiphilus</name>
    <dbReference type="NCBI Taxonomy" id="86956"/>
    <lineage>
        <taxon>Bacteria</taxon>
        <taxon>Bacillati</taxon>
        <taxon>Bacillota</taxon>
        <taxon>Negativicutes</taxon>
        <taxon>Selenomonadales</taxon>
        <taxon>Selenomonadaceae</taxon>
        <taxon>Pectinatus</taxon>
    </lineage>
</organism>
<feature type="domain" description="Glycosyltransferase 2-like" evidence="5">
    <location>
        <begin position="6"/>
        <end position="176"/>
    </location>
</feature>
<dbReference type="InterPro" id="IPR029044">
    <property type="entry name" value="Nucleotide-diphossugar_trans"/>
</dbReference>
<dbReference type="CDD" id="cd04186">
    <property type="entry name" value="GT_2_like_c"/>
    <property type="match status" value="1"/>
</dbReference>
<feature type="domain" description="Streptomycin biosynthesis protein StrF" evidence="6">
    <location>
        <begin position="485"/>
        <end position="698"/>
    </location>
</feature>
<dbReference type="EMBL" id="SMAA01000006">
    <property type="protein sequence ID" value="TCS79626.1"/>
    <property type="molecule type" value="Genomic_DNA"/>
</dbReference>
<comment type="caution">
    <text evidence="7">The sequence shown here is derived from an EMBL/GenBank/DDBJ whole genome shotgun (WGS) entry which is preliminary data.</text>
</comment>
<evidence type="ECO:0000313" key="8">
    <source>
        <dbReference type="Proteomes" id="UP000295188"/>
    </source>
</evidence>
<dbReference type="AlphaFoldDB" id="A0A4R3K9C0"/>
<reference evidence="7 8" key="1">
    <citation type="submission" date="2019-03" db="EMBL/GenBank/DDBJ databases">
        <title>Genomic Encyclopedia of Type Strains, Phase IV (KMG-IV): sequencing the most valuable type-strain genomes for metagenomic binning, comparative biology and taxonomic classification.</title>
        <authorList>
            <person name="Goeker M."/>
        </authorList>
    </citation>
    <scope>NUCLEOTIDE SEQUENCE [LARGE SCALE GENOMIC DNA]</scope>
    <source>
        <strain evidence="7 8">DSM 20467</strain>
    </source>
</reference>
<accession>A0A4R3K9C0</accession>
<dbReference type="Gene3D" id="3.40.50.150">
    <property type="entry name" value="Vaccinia Virus protein VP39"/>
    <property type="match status" value="1"/>
</dbReference>
<keyword evidence="4 7" id="KW-0808">Transferase</keyword>
<dbReference type="Pfam" id="PF07021">
    <property type="entry name" value="MetW"/>
    <property type="match status" value="1"/>
</dbReference>
<dbReference type="PANTHER" id="PTHR43179:SF12">
    <property type="entry name" value="GALACTOFURANOSYLTRANSFERASE GLFT2"/>
    <property type="match status" value="1"/>
</dbReference>
<dbReference type="InterPro" id="IPR010743">
    <property type="entry name" value="Methionine_synth_MetW"/>
</dbReference>
<dbReference type="PANTHER" id="PTHR43179">
    <property type="entry name" value="RHAMNOSYLTRANSFERASE WBBL"/>
    <property type="match status" value="1"/>
</dbReference>
<keyword evidence="3" id="KW-0328">Glycosyltransferase</keyword>
<sequence>MDFMTSIIILTHNNLAYTKLCIKSIRKYTKIGTFELIIIDNASIDGTFEWLKQQNDIKYILNEKNNGFAGGCNQGIKMAVGTEILLLNNDTIVVPGWLENLRRALYSSPQVGAVGPVTNNATNLQSINVPYKNNEWKEIIDFGGEYNRINKNKGWQKKVRLIGFCMLIKMTAVKKVGLLDERFFPGNFEDDDYSLRLIQAGYDLLQCNDTFIHHFGGTSFKKYKQKYTDILSTNQRKFSAKWGIKSLYSSENFAEYQKLKIFPGVKILEIGCACGASLIELKAKFPACSIYGIDKAVTAATITNHYFPTIQGDIETMALPYKKAFFDYIILPDTLSCTINPLLVLKKIKPYLKENGSIILSCYNIMHYDIIKKLLAGTWSYTDNFSRDAFSFDQLRFFSFSTLQTLAKKADLQIKHYDAFAKPQTDTEENSNFINQLMETGFTPPSKEWELKTYRYIIYLQKKQLPAEKISLYQHSGKKDPKKICFITCVNNDVQYNICLDTIHNLNIPKGYSIETLAIKNAESMAQGYNLALKKTNAKYKIYLHQDVRIINKKIIFDILHLFRMDKSIGMVGTTGVYKIPINGRWWEAKTGVGLIIHNPDGGTLFEHRFEQKHLEKSYAEVNAVDGNLMVTQYDLPWREDLFKGWHFYDTSQCIEFMKKGYKVVVPSLIEPWNIHACGLTNLTNDHEIARKIFLQEYLPFLKQQTK</sequence>
<dbReference type="InterPro" id="IPR059123">
    <property type="entry name" value="StrF_dom"/>
</dbReference>
<gene>
    <name evidence="7" type="ORF">EDC37_10641</name>
</gene>
<comment type="similarity">
    <text evidence="2">Belongs to the glycosyltransferase 2 family.</text>
</comment>
<name>A0A4R3K9C0_9FIRM</name>
<dbReference type="InterPro" id="IPR001173">
    <property type="entry name" value="Glyco_trans_2-like"/>
</dbReference>
<dbReference type="SUPFAM" id="SSF53448">
    <property type="entry name" value="Nucleotide-diphospho-sugar transferases"/>
    <property type="match status" value="2"/>
</dbReference>
<evidence type="ECO:0000259" key="6">
    <source>
        <dbReference type="Pfam" id="PF13712"/>
    </source>
</evidence>
<comment type="pathway">
    <text evidence="1">Cell wall biogenesis; cell wall polysaccharide biosynthesis.</text>
</comment>
<dbReference type="OrthoDB" id="9771846at2"/>
<evidence type="ECO:0000256" key="4">
    <source>
        <dbReference type="ARBA" id="ARBA00022679"/>
    </source>
</evidence>